<feature type="active site" description="Proton acceptor" evidence="7">
    <location>
        <position position="163"/>
    </location>
</feature>
<protein>
    <recommendedName>
        <fullName evidence="1">protein acetyllysine N-acetyltransferase</fullName>
        <ecNumber evidence="1">2.3.1.286</ecNumber>
    </recommendedName>
</protein>
<evidence type="ECO:0000256" key="1">
    <source>
        <dbReference type="ARBA" id="ARBA00012928"/>
    </source>
</evidence>
<dbReference type="Gene3D" id="3.40.50.1220">
    <property type="entry name" value="TPP-binding domain"/>
    <property type="match status" value="1"/>
</dbReference>
<dbReference type="GO" id="GO:0017136">
    <property type="term" value="F:histone deacetylase activity, NAD-dependent"/>
    <property type="evidence" value="ECO:0007669"/>
    <property type="project" value="TreeGrafter"/>
</dbReference>
<dbReference type="InterPro" id="IPR026590">
    <property type="entry name" value="Ssirtuin_cat_dom"/>
</dbReference>
<comment type="caution">
    <text evidence="10">The sequence shown here is derived from an EMBL/GenBank/DDBJ whole genome shotgun (WGS) entry which is preliminary data.</text>
</comment>
<dbReference type="InterPro" id="IPR003000">
    <property type="entry name" value="Sirtuin"/>
</dbReference>
<sequence length="298" mass="31993">MSGDSSSSTNTCLGYASRLSAYPHKGVTGLPEREDTARVLKPKLARLAELVRSARGVVALTGAGISTAAGIPDFRGPKGIWTLEDEGKKRKRRESKNGTSRRRRRDDDEDVSGASFESAAPTTTHMALAALAEAGKLTLCATQNVDGLHFASGLPRAKLAILHGCVFTEKCEACGSEYVRDHDVGGISFKPTGRACDEPCGGVLRDTVLDWEDDLPEEEWDRTEAAFRDADLALCLGTSLRITPAADLPLSAKRFVIVNLQETPHDRQAALVIRAKVDAVMSFLLAELNLALPPAPAR</sequence>
<keyword evidence="3 7" id="KW-0479">Metal-binding</keyword>
<evidence type="ECO:0000313" key="10">
    <source>
        <dbReference type="EMBL" id="KAJ8614462.1"/>
    </source>
</evidence>
<dbReference type="PANTHER" id="PTHR11085:SF12">
    <property type="entry name" value="NAD-DEPENDENT PROTEIN DEACYLASE SIRTUIN-6"/>
    <property type="match status" value="1"/>
</dbReference>
<feature type="domain" description="Deacetylase sirtuin-type" evidence="9">
    <location>
        <begin position="37"/>
        <end position="287"/>
    </location>
</feature>
<comment type="similarity">
    <text evidence="6">Belongs to the sirtuin family. Class IV subfamily.</text>
</comment>
<gene>
    <name evidence="10" type="ORF">CTAYLR_000833</name>
</gene>
<evidence type="ECO:0000256" key="5">
    <source>
        <dbReference type="ARBA" id="ARBA00023027"/>
    </source>
</evidence>
<evidence type="ECO:0000256" key="2">
    <source>
        <dbReference type="ARBA" id="ARBA00022679"/>
    </source>
</evidence>
<keyword evidence="4 7" id="KW-0862">Zinc</keyword>
<feature type="region of interest" description="Disordered" evidence="8">
    <location>
        <begin position="85"/>
        <end position="118"/>
    </location>
</feature>
<dbReference type="InterPro" id="IPR050134">
    <property type="entry name" value="NAD-dep_sirtuin_deacylases"/>
</dbReference>
<dbReference type="Pfam" id="PF02146">
    <property type="entry name" value="SIR2"/>
    <property type="match status" value="1"/>
</dbReference>
<feature type="binding site" evidence="7">
    <location>
        <position position="171"/>
    </location>
    <ligand>
        <name>Zn(2+)</name>
        <dbReference type="ChEBI" id="CHEBI:29105"/>
    </ligand>
</feature>
<dbReference type="PROSITE" id="PS50305">
    <property type="entry name" value="SIRTUIN"/>
    <property type="match status" value="1"/>
</dbReference>
<feature type="binding site" evidence="7">
    <location>
        <position position="174"/>
    </location>
    <ligand>
        <name>Zn(2+)</name>
        <dbReference type="ChEBI" id="CHEBI:29105"/>
    </ligand>
</feature>
<dbReference type="Gene3D" id="2.20.28.200">
    <property type="match status" value="1"/>
</dbReference>
<organism evidence="10 11">
    <name type="scientific">Chrysophaeum taylorii</name>
    <dbReference type="NCBI Taxonomy" id="2483200"/>
    <lineage>
        <taxon>Eukaryota</taxon>
        <taxon>Sar</taxon>
        <taxon>Stramenopiles</taxon>
        <taxon>Ochrophyta</taxon>
        <taxon>Pelagophyceae</taxon>
        <taxon>Pelagomonadales</taxon>
        <taxon>Pelagomonadaceae</taxon>
        <taxon>Chrysophaeum</taxon>
    </lineage>
</organism>
<keyword evidence="11" id="KW-1185">Reference proteome</keyword>
<dbReference type="GO" id="GO:0000122">
    <property type="term" value="P:negative regulation of transcription by RNA polymerase II"/>
    <property type="evidence" value="ECO:0007669"/>
    <property type="project" value="TreeGrafter"/>
</dbReference>
<dbReference type="GO" id="GO:0046872">
    <property type="term" value="F:metal ion binding"/>
    <property type="evidence" value="ECO:0007669"/>
    <property type="project" value="UniProtKB-KW"/>
</dbReference>
<dbReference type="PANTHER" id="PTHR11085">
    <property type="entry name" value="NAD-DEPENDENT PROTEIN DEACYLASE SIRTUIN-5, MITOCHONDRIAL-RELATED"/>
    <property type="match status" value="1"/>
</dbReference>
<evidence type="ECO:0000256" key="8">
    <source>
        <dbReference type="SAM" id="MobiDB-lite"/>
    </source>
</evidence>
<dbReference type="EMBL" id="JAQMWT010000005">
    <property type="protein sequence ID" value="KAJ8614462.1"/>
    <property type="molecule type" value="Genomic_DNA"/>
</dbReference>
<evidence type="ECO:0000256" key="7">
    <source>
        <dbReference type="PROSITE-ProRule" id="PRU00236"/>
    </source>
</evidence>
<feature type="binding site" evidence="7">
    <location>
        <position position="196"/>
    </location>
    <ligand>
        <name>Zn(2+)</name>
        <dbReference type="ChEBI" id="CHEBI:29105"/>
    </ligand>
</feature>
<feature type="binding site" evidence="7">
    <location>
        <position position="200"/>
    </location>
    <ligand>
        <name>Zn(2+)</name>
        <dbReference type="ChEBI" id="CHEBI:29105"/>
    </ligand>
</feature>
<evidence type="ECO:0000313" key="11">
    <source>
        <dbReference type="Proteomes" id="UP001230188"/>
    </source>
</evidence>
<evidence type="ECO:0000259" key="9">
    <source>
        <dbReference type="PROSITE" id="PS50305"/>
    </source>
</evidence>
<dbReference type="AlphaFoldDB" id="A0AAD7URM9"/>
<dbReference type="SUPFAM" id="SSF52467">
    <property type="entry name" value="DHS-like NAD/FAD-binding domain"/>
    <property type="match status" value="1"/>
</dbReference>
<evidence type="ECO:0000256" key="4">
    <source>
        <dbReference type="ARBA" id="ARBA00022833"/>
    </source>
</evidence>
<name>A0AAD7URM9_9STRA</name>
<dbReference type="EC" id="2.3.1.286" evidence="1"/>
<dbReference type="GO" id="GO:0003714">
    <property type="term" value="F:transcription corepressor activity"/>
    <property type="evidence" value="ECO:0007669"/>
    <property type="project" value="TreeGrafter"/>
</dbReference>
<accession>A0AAD7URM9</accession>
<evidence type="ECO:0000256" key="3">
    <source>
        <dbReference type="ARBA" id="ARBA00022723"/>
    </source>
</evidence>
<dbReference type="GO" id="GO:0005634">
    <property type="term" value="C:nucleus"/>
    <property type="evidence" value="ECO:0007669"/>
    <property type="project" value="TreeGrafter"/>
</dbReference>
<keyword evidence="2" id="KW-0808">Transferase</keyword>
<dbReference type="GO" id="GO:0070403">
    <property type="term" value="F:NAD+ binding"/>
    <property type="evidence" value="ECO:0007669"/>
    <property type="project" value="InterPro"/>
</dbReference>
<feature type="compositionally biased region" description="Basic residues" evidence="8">
    <location>
        <begin position="89"/>
        <end position="104"/>
    </location>
</feature>
<dbReference type="InterPro" id="IPR029035">
    <property type="entry name" value="DHS-like_NAD/FAD-binding_dom"/>
</dbReference>
<dbReference type="Proteomes" id="UP001230188">
    <property type="component" value="Unassembled WGS sequence"/>
</dbReference>
<evidence type="ECO:0000256" key="6">
    <source>
        <dbReference type="ARBA" id="ARBA00038170"/>
    </source>
</evidence>
<keyword evidence="5" id="KW-0520">NAD</keyword>
<proteinExistence type="inferred from homology"/>
<reference evidence="10" key="1">
    <citation type="submission" date="2023-01" db="EMBL/GenBank/DDBJ databases">
        <title>Metagenome sequencing of chrysophaentin producing Chrysophaeum taylorii.</title>
        <authorList>
            <person name="Davison J."/>
            <person name="Bewley C."/>
        </authorList>
    </citation>
    <scope>NUCLEOTIDE SEQUENCE</scope>
    <source>
        <strain evidence="10">NIES-1699</strain>
    </source>
</reference>